<dbReference type="OMA" id="KWIFAIT"/>
<feature type="region of interest" description="Disordered" evidence="1">
    <location>
        <begin position="392"/>
        <end position="415"/>
    </location>
</feature>
<feature type="region of interest" description="Disordered" evidence="1">
    <location>
        <begin position="278"/>
        <end position="380"/>
    </location>
</feature>
<dbReference type="Pfam" id="PF16944">
    <property type="entry name" value="KCH"/>
    <property type="match status" value="1"/>
</dbReference>
<evidence type="ECO:0000256" key="1">
    <source>
        <dbReference type="SAM" id="MobiDB-lite"/>
    </source>
</evidence>
<comment type="caution">
    <text evidence="3">The sequence shown here is derived from an EMBL/GenBank/DDBJ whole genome shotgun (WGS) entry which is preliminary data.</text>
</comment>
<gene>
    <name evidence="3" type="ORF">BCR37DRAFT_381399</name>
</gene>
<evidence type="ECO:0000313" key="4">
    <source>
        <dbReference type="Proteomes" id="UP000193685"/>
    </source>
</evidence>
<dbReference type="RefSeq" id="XP_040724105.1">
    <property type="nucleotide sequence ID" value="XM_040869688.1"/>
</dbReference>
<feature type="region of interest" description="Disordered" evidence="1">
    <location>
        <begin position="437"/>
        <end position="527"/>
    </location>
</feature>
<feature type="compositionally biased region" description="Low complexity" evidence="1">
    <location>
        <begin position="324"/>
        <end position="339"/>
    </location>
</feature>
<dbReference type="GO" id="GO:0015079">
    <property type="term" value="F:potassium ion transmembrane transporter activity"/>
    <property type="evidence" value="ECO:0007669"/>
    <property type="project" value="InterPro"/>
</dbReference>
<dbReference type="OrthoDB" id="2128042at2759"/>
<dbReference type="AlphaFoldDB" id="A0A1Y2F7V8"/>
<feature type="transmembrane region" description="Helical" evidence="2">
    <location>
        <begin position="39"/>
        <end position="65"/>
    </location>
</feature>
<dbReference type="PANTHER" id="PTHR36424">
    <property type="entry name" value="PHEROMONE-REGULATED MEMBRANE PROTEIN 6"/>
    <property type="match status" value="1"/>
</dbReference>
<feature type="transmembrane region" description="Helical" evidence="2">
    <location>
        <begin position="85"/>
        <end position="106"/>
    </location>
</feature>
<name>A0A1Y2F7V8_PROLT</name>
<feature type="compositionally biased region" description="Basic and acidic residues" evidence="1">
    <location>
        <begin position="287"/>
        <end position="302"/>
    </location>
</feature>
<dbReference type="InterPro" id="IPR031606">
    <property type="entry name" value="Kch1/2"/>
</dbReference>
<reference evidence="3 4" key="1">
    <citation type="submission" date="2016-07" db="EMBL/GenBank/DDBJ databases">
        <title>Pervasive Adenine N6-methylation of Active Genes in Fungi.</title>
        <authorList>
            <consortium name="DOE Joint Genome Institute"/>
            <person name="Mondo S.J."/>
            <person name="Dannebaum R.O."/>
            <person name="Kuo R.C."/>
            <person name="Labutti K."/>
            <person name="Haridas S."/>
            <person name="Kuo A."/>
            <person name="Salamov A."/>
            <person name="Ahrendt S.R."/>
            <person name="Lipzen A."/>
            <person name="Sullivan W."/>
            <person name="Andreopoulos W.B."/>
            <person name="Clum A."/>
            <person name="Lindquist E."/>
            <person name="Daum C."/>
            <person name="Ramamoorthy G.K."/>
            <person name="Gryganskyi A."/>
            <person name="Culley D."/>
            <person name="Magnuson J.K."/>
            <person name="James T.Y."/>
            <person name="O'Malley M.A."/>
            <person name="Stajich J.E."/>
            <person name="Spatafora J.W."/>
            <person name="Visel A."/>
            <person name="Grigoriev I.V."/>
        </authorList>
    </citation>
    <scope>NUCLEOTIDE SEQUENCE [LARGE SCALE GENOMIC DNA]</scope>
    <source>
        <strain evidence="3 4">12-1054</strain>
    </source>
</reference>
<accession>A0A1Y2F7V8</accession>
<feature type="compositionally biased region" description="Low complexity" evidence="1">
    <location>
        <begin position="442"/>
        <end position="467"/>
    </location>
</feature>
<dbReference type="EMBL" id="MCFI01000014">
    <property type="protein sequence ID" value="ORY79971.1"/>
    <property type="molecule type" value="Genomic_DNA"/>
</dbReference>
<dbReference type="GO" id="GO:0005886">
    <property type="term" value="C:plasma membrane"/>
    <property type="evidence" value="ECO:0007669"/>
    <property type="project" value="InterPro"/>
</dbReference>
<dbReference type="STRING" id="56484.A0A1Y2F7V8"/>
<protein>
    <submittedName>
        <fullName evidence="3">Uncharacterized protein</fullName>
    </submittedName>
</protein>
<sequence length="527" mass="59758">MVCCGSSQWKREEKVDHRFDFIDICDFHTGSFGARIGYLAIWFGIIRSFAILGLDIYTAIGLLILNTNAQAVAQQTFIAHDITKWIFSGCIILSVVLLIWDWIVAIRIIRSRNISFAFTNLIANRWYSVKGYDYHCLFHKLSATDQKSDSMAFWVFFSFIGWKRLILSEGPRQAINAMTVFSVLSTRNFSFKPEAYENITYFQWTVLGFMALSLIIWLFSFVRFCLAALLFFPILCHIRGGLTEFVVRRIDKRIERIMEKARRKRLDRYARTRAEENGSIRSGKVGNKKDLARSKSLLREKPTLPQLMNDMEKGPQTPLPVAMSRSTSESGSLASSASSTKKDAYRPSPPPLVRDDSLPMYRPQQSGGPGDAYPMRPMDHAQPRFAPAHAYAQPQNTHPAFRGPPPGARPGNMRAPTYHRQASYEAPLAAITSPALQHEPRQQQSWQSRSQPQLRQASLQQQQQQPRMPAGPYPVMSRSASHPALRDDAGFPGQTRRPSYGSRPMPSQQPMQGRGPYPPLGNARPHY</sequence>
<evidence type="ECO:0000313" key="3">
    <source>
        <dbReference type="EMBL" id="ORY79971.1"/>
    </source>
</evidence>
<evidence type="ECO:0000256" key="2">
    <source>
        <dbReference type="SAM" id="Phobius"/>
    </source>
</evidence>
<dbReference type="Proteomes" id="UP000193685">
    <property type="component" value="Unassembled WGS sequence"/>
</dbReference>
<feature type="transmembrane region" description="Helical" evidence="2">
    <location>
        <begin position="201"/>
        <end position="220"/>
    </location>
</feature>
<proteinExistence type="predicted"/>
<keyword evidence="2" id="KW-0812">Transmembrane</keyword>
<keyword evidence="2" id="KW-1133">Transmembrane helix</keyword>
<organism evidence="3 4">
    <name type="scientific">Protomyces lactucae-debilis</name>
    <dbReference type="NCBI Taxonomy" id="2754530"/>
    <lineage>
        <taxon>Eukaryota</taxon>
        <taxon>Fungi</taxon>
        <taxon>Dikarya</taxon>
        <taxon>Ascomycota</taxon>
        <taxon>Taphrinomycotina</taxon>
        <taxon>Taphrinomycetes</taxon>
        <taxon>Taphrinales</taxon>
        <taxon>Protomycetaceae</taxon>
        <taxon>Protomyces</taxon>
    </lineage>
</organism>
<keyword evidence="4" id="KW-1185">Reference proteome</keyword>
<dbReference type="GeneID" id="63786287"/>
<keyword evidence="2" id="KW-0472">Membrane</keyword>
<dbReference type="PANTHER" id="PTHR36424:SF1">
    <property type="entry name" value="LOW AFFINITY K(+) TRANSPORTER 1-RELATED"/>
    <property type="match status" value="1"/>
</dbReference>